<protein>
    <submittedName>
        <fullName evidence="2">Type II toxin-antitoxin system VapC family toxin</fullName>
    </submittedName>
</protein>
<dbReference type="InterPro" id="IPR002716">
    <property type="entry name" value="PIN_dom"/>
</dbReference>
<dbReference type="Gene3D" id="3.40.50.1010">
    <property type="entry name" value="5'-nuclease"/>
    <property type="match status" value="1"/>
</dbReference>
<name>A0A7G6W193_9SPHN</name>
<sequence length="129" mass="13546">MSRVFDASAVLALLNNEKGAGKAASLIAGSSLSAVKAIEVQQKLIDVGMEAVAAETMLASLGLHITPFDAQQASIAASLRPIARQHRLSLADCACIALSRALQLPALSGDQAWKQISKEAGFTFDNVRR</sequence>
<geneLocation type="plasmid" evidence="2 3">
    <name>plas2</name>
</geneLocation>
<dbReference type="SUPFAM" id="SSF88723">
    <property type="entry name" value="PIN domain-like"/>
    <property type="match status" value="1"/>
</dbReference>
<dbReference type="EMBL" id="CP060054">
    <property type="protein sequence ID" value="QNE07758.1"/>
    <property type="molecule type" value="Genomic_DNA"/>
</dbReference>
<gene>
    <name evidence="2" type="ORF">H4O24_19620</name>
</gene>
<evidence type="ECO:0000259" key="1">
    <source>
        <dbReference type="Pfam" id="PF01850"/>
    </source>
</evidence>
<dbReference type="AlphaFoldDB" id="A0A7G6W193"/>
<dbReference type="Pfam" id="PF01850">
    <property type="entry name" value="PIN"/>
    <property type="match status" value="1"/>
</dbReference>
<proteinExistence type="predicted"/>
<keyword evidence="2" id="KW-0614">Plasmid</keyword>
<organism evidence="2 3">
    <name type="scientific">Croceicoccus marinus</name>
    <dbReference type="NCBI Taxonomy" id="450378"/>
    <lineage>
        <taxon>Bacteria</taxon>
        <taxon>Pseudomonadati</taxon>
        <taxon>Pseudomonadota</taxon>
        <taxon>Alphaproteobacteria</taxon>
        <taxon>Sphingomonadales</taxon>
        <taxon>Erythrobacteraceae</taxon>
        <taxon>Croceicoccus</taxon>
    </lineage>
</organism>
<evidence type="ECO:0000313" key="3">
    <source>
        <dbReference type="Proteomes" id="UP000515297"/>
    </source>
</evidence>
<dbReference type="InterPro" id="IPR029060">
    <property type="entry name" value="PIN-like_dom_sf"/>
</dbReference>
<dbReference type="CDD" id="cd18682">
    <property type="entry name" value="PIN_VapC-like"/>
    <property type="match status" value="1"/>
</dbReference>
<feature type="domain" description="PIN" evidence="1">
    <location>
        <begin position="4"/>
        <end position="118"/>
    </location>
</feature>
<dbReference type="Proteomes" id="UP000515297">
    <property type="component" value="Plasmid plas2"/>
</dbReference>
<reference evidence="2 3" key="1">
    <citation type="submission" date="2020-08" db="EMBL/GenBank/DDBJ databases">
        <authorList>
            <person name="Liu G."/>
            <person name="Sun C."/>
        </authorList>
    </citation>
    <scope>NUCLEOTIDE SEQUENCE [LARGE SCALE GENOMIC DNA]</scope>
    <source>
        <strain evidence="2 3">OT19</strain>
        <plasmid evidence="2 3">plas2</plasmid>
    </source>
</reference>
<evidence type="ECO:0000313" key="2">
    <source>
        <dbReference type="EMBL" id="QNE07758.1"/>
    </source>
</evidence>
<accession>A0A7G6W193</accession>